<name>X1V586_9ZZZZ</name>
<dbReference type="PANTHER" id="PTHR43698">
    <property type="entry name" value="RIBD C-TERMINAL DOMAIN CONTAINING PROTEIN"/>
    <property type="match status" value="1"/>
</dbReference>
<reference evidence="2" key="1">
    <citation type="journal article" date="2014" name="Front. Microbiol.">
        <title>High frequency of phylogenetically diverse reductive dehalogenase-homologous genes in deep subseafloor sedimentary metagenomes.</title>
        <authorList>
            <person name="Kawai M."/>
            <person name="Futagami T."/>
            <person name="Toyoda A."/>
            <person name="Takaki Y."/>
            <person name="Nishi S."/>
            <person name="Hori S."/>
            <person name="Arai W."/>
            <person name="Tsubouchi T."/>
            <person name="Morono Y."/>
            <person name="Uchiyama I."/>
            <person name="Ito T."/>
            <person name="Fujiyama A."/>
            <person name="Inagaki F."/>
            <person name="Takami H."/>
        </authorList>
    </citation>
    <scope>NUCLEOTIDE SEQUENCE</scope>
    <source>
        <strain evidence="2">Expedition CK06-06</strain>
    </source>
</reference>
<evidence type="ECO:0000259" key="1">
    <source>
        <dbReference type="Pfam" id="PF07883"/>
    </source>
</evidence>
<gene>
    <name evidence="2" type="ORF">S12H4_47488</name>
</gene>
<feature type="non-terminal residue" evidence="2">
    <location>
        <position position="1"/>
    </location>
</feature>
<dbReference type="Pfam" id="PF07883">
    <property type="entry name" value="Cupin_2"/>
    <property type="match status" value="1"/>
</dbReference>
<dbReference type="EMBL" id="BARW01029573">
    <property type="protein sequence ID" value="GAJ10947.1"/>
    <property type="molecule type" value="Genomic_DNA"/>
</dbReference>
<evidence type="ECO:0000313" key="2">
    <source>
        <dbReference type="EMBL" id="GAJ10947.1"/>
    </source>
</evidence>
<sequence>GENNDELRIAIINFNPGARCVFHTHTFDQVLYVTKGEGVVATEDEEIKMEQGTWAIIPAGERHWHGSRDKEFSHIAIMPPGETSF</sequence>
<feature type="domain" description="Cupin type-2" evidence="1">
    <location>
        <begin position="11"/>
        <end position="71"/>
    </location>
</feature>
<comment type="caution">
    <text evidence="2">The sequence shown here is derived from an EMBL/GenBank/DDBJ whole genome shotgun (WGS) entry which is preliminary data.</text>
</comment>
<dbReference type="AlphaFoldDB" id="X1V586"/>
<accession>X1V586</accession>
<organism evidence="2">
    <name type="scientific">marine sediment metagenome</name>
    <dbReference type="NCBI Taxonomy" id="412755"/>
    <lineage>
        <taxon>unclassified sequences</taxon>
        <taxon>metagenomes</taxon>
        <taxon>ecological metagenomes</taxon>
    </lineage>
</organism>
<dbReference type="InterPro" id="IPR014710">
    <property type="entry name" value="RmlC-like_jellyroll"/>
</dbReference>
<dbReference type="Gene3D" id="2.60.120.10">
    <property type="entry name" value="Jelly Rolls"/>
    <property type="match status" value="1"/>
</dbReference>
<dbReference type="SUPFAM" id="SSF51182">
    <property type="entry name" value="RmlC-like cupins"/>
    <property type="match status" value="1"/>
</dbReference>
<dbReference type="InterPro" id="IPR013096">
    <property type="entry name" value="Cupin_2"/>
</dbReference>
<dbReference type="InterPro" id="IPR011051">
    <property type="entry name" value="RmlC_Cupin_sf"/>
</dbReference>
<dbReference type="PANTHER" id="PTHR43698:SF1">
    <property type="entry name" value="BLL4564 PROTEIN"/>
    <property type="match status" value="1"/>
</dbReference>
<proteinExistence type="predicted"/>
<protein>
    <recommendedName>
        <fullName evidence="1">Cupin type-2 domain-containing protein</fullName>
    </recommendedName>
</protein>